<dbReference type="Proteomes" id="UP000219467">
    <property type="component" value="Unassembled WGS sequence"/>
</dbReference>
<name>A0A285CIN2_9RHOB</name>
<dbReference type="RefSeq" id="WP_097028720.1">
    <property type="nucleotide sequence ID" value="NZ_OAOQ01000001.1"/>
</dbReference>
<proteinExistence type="predicted"/>
<dbReference type="EMBL" id="OAOQ01000001">
    <property type="protein sequence ID" value="SNX67452.1"/>
    <property type="molecule type" value="Genomic_DNA"/>
</dbReference>
<keyword evidence="3" id="KW-1185">Reference proteome</keyword>
<accession>A0A285CIN2</accession>
<evidence type="ECO:0000256" key="1">
    <source>
        <dbReference type="SAM" id="MobiDB-lite"/>
    </source>
</evidence>
<organism evidence="2 3">
    <name type="scientific">Cereibacter ovatus</name>
    <dbReference type="NCBI Taxonomy" id="439529"/>
    <lineage>
        <taxon>Bacteria</taxon>
        <taxon>Pseudomonadati</taxon>
        <taxon>Pseudomonadota</taxon>
        <taxon>Alphaproteobacteria</taxon>
        <taxon>Rhodobacterales</taxon>
        <taxon>Paracoccaceae</taxon>
        <taxon>Cereibacter</taxon>
    </lineage>
</organism>
<evidence type="ECO:0000313" key="3">
    <source>
        <dbReference type="Proteomes" id="UP000219467"/>
    </source>
</evidence>
<protein>
    <submittedName>
        <fullName evidence="2">Uncharacterized protein</fullName>
    </submittedName>
</protein>
<reference evidence="3" key="1">
    <citation type="submission" date="2017-08" db="EMBL/GenBank/DDBJ databases">
        <authorList>
            <person name="Varghese N."/>
            <person name="Submissions S."/>
        </authorList>
    </citation>
    <scope>NUCLEOTIDE SEQUENCE [LARGE SCALE GENOMIC DNA]</scope>
    <source>
        <strain evidence="3">JA234</strain>
    </source>
</reference>
<dbReference type="AlphaFoldDB" id="A0A285CIN2"/>
<sequence length="114" mass="13021">MRNRRRVGWLGTGPFQSGPRPAFRPDPAPDCNRRQPDIWRGADAARNDLRAFWRRDPGQVPDLSLRLLGSPVQHDTPVATWLHSTGRKMEEADWQDADLRLFGLWLDLPAGAIR</sequence>
<evidence type="ECO:0000313" key="2">
    <source>
        <dbReference type="EMBL" id="SNX67452.1"/>
    </source>
</evidence>
<feature type="region of interest" description="Disordered" evidence="1">
    <location>
        <begin position="1"/>
        <end position="36"/>
    </location>
</feature>
<gene>
    <name evidence="2" type="ORF">SAMN05878503_10186</name>
</gene>